<dbReference type="SUPFAM" id="SSF103647">
    <property type="entry name" value="TSP type-3 repeat"/>
    <property type="match status" value="1"/>
</dbReference>
<evidence type="ECO:0008006" key="4">
    <source>
        <dbReference type="Google" id="ProtNLM"/>
    </source>
</evidence>
<comment type="caution">
    <text evidence="2">The sequence shown here is derived from an EMBL/GenBank/DDBJ whole genome shotgun (WGS) entry which is preliminary data.</text>
</comment>
<evidence type="ECO:0000313" key="2">
    <source>
        <dbReference type="EMBL" id="PMC61985.1"/>
    </source>
</evidence>
<feature type="compositionally biased region" description="Basic and acidic residues" evidence="1">
    <location>
        <begin position="1"/>
        <end position="10"/>
    </location>
</feature>
<organism evidence="2 3">
    <name type="scientific">Corynebacterium xerosis</name>
    <dbReference type="NCBI Taxonomy" id="1725"/>
    <lineage>
        <taxon>Bacteria</taxon>
        <taxon>Bacillati</taxon>
        <taxon>Actinomycetota</taxon>
        <taxon>Actinomycetes</taxon>
        <taxon>Mycobacteriales</taxon>
        <taxon>Corynebacteriaceae</taxon>
        <taxon>Corynebacterium</taxon>
    </lineage>
</organism>
<feature type="compositionally biased region" description="Acidic residues" evidence="1">
    <location>
        <begin position="265"/>
        <end position="278"/>
    </location>
</feature>
<evidence type="ECO:0000313" key="3">
    <source>
        <dbReference type="Proteomes" id="UP000235363"/>
    </source>
</evidence>
<name>A0A2N6SY36_9CORY</name>
<dbReference type="InterPro" id="IPR028974">
    <property type="entry name" value="TSP_type-3_rpt"/>
</dbReference>
<feature type="region of interest" description="Disordered" evidence="1">
    <location>
        <begin position="1"/>
        <end position="47"/>
    </location>
</feature>
<reference evidence="2 3" key="1">
    <citation type="submission" date="2017-09" db="EMBL/GenBank/DDBJ databases">
        <title>Bacterial strain isolated from the female urinary microbiota.</title>
        <authorList>
            <person name="Thomas-White K."/>
            <person name="Kumar N."/>
            <person name="Forster S."/>
            <person name="Putonti C."/>
            <person name="Lawley T."/>
            <person name="Wolfe A.J."/>
        </authorList>
    </citation>
    <scope>NUCLEOTIDE SEQUENCE [LARGE SCALE GENOMIC DNA]</scope>
    <source>
        <strain evidence="2 3">UMB0908</strain>
    </source>
</reference>
<dbReference type="Proteomes" id="UP000235363">
    <property type="component" value="Unassembled WGS sequence"/>
</dbReference>
<dbReference type="PROSITE" id="PS00018">
    <property type="entry name" value="EF_HAND_1"/>
    <property type="match status" value="1"/>
</dbReference>
<feature type="compositionally biased region" description="Polar residues" evidence="1">
    <location>
        <begin position="146"/>
        <end position="158"/>
    </location>
</feature>
<protein>
    <recommendedName>
        <fullName evidence="4">EF-hand domain-containing protein</fullName>
    </recommendedName>
</protein>
<gene>
    <name evidence="2" type="ORF">CJ204_07925</name>
</gene>
<accession>A0A2N6SY36</accession>
<proteinExistence type="predicted"/>
<dbReference type="RefSeq" id="WP_102213230.1">
    <property type="nucleotide sequence ID" value="NZ_PNHF01000017.1"/>
</dbReference>
<evidence type="ECO:0000256" key="1">
    <source>
        <dbReference type="SAM" id="MobiDB-lite"/>
    </source>
</evidence>
<feature type="compositionally biased region" description="Polar residues" evidence="1">
    <location>
        <begin position="11"/>
        <end position="20"/>
    </location>
</feature>
<dbReference type="InterPro" id="IPR018247">
    <property type="entry name" value="EF_Hand_1_Ca_BS"/>
</dbReference>
<feature type="region of interest" description="Disordered" evidence="1">
    <location>
        <begin position="121"/>
        <end position="158"/>
    </location>
</feature>
<dbReference type="AlphaFoldDB" id="A0A2N6SY36"/>
<dbReference type="EMBL" id="PNHF01000017">
    <property type="protein sequence ID" value="PMC61985.1"/>
    <property type="molecule type" value="Genomic_DNA"/>
</dbReference>
<sequence>MSGNDDRTADKNQNAPQETDQNMDENTMDQNTGKTAPAPESGLGISLDEVLEESAADVMSASDLDGDGEVDQIVLDLDKDGYIDTIVTDIDGDGEVDSIQFDTTDDAVLDTTLSSKEEVDAFMDGHGPGAPDAAAPPAAAPAPAPEQTSDAGQVSNTDAGEYDVYGQVTGPDGTIDLDAAEVVAATDTTGDGVVDTLSLDLDGDGIVDAEMREPVGDGFSELHVDTSGDGRIDHIWSDSDGDGNIDTLEIDRDLDGYTDIRYTDVDGDGIVDNVEEDPNYSGGDPVDPSAGAGSLDA</sequence>
<feature type="region of interest" description="Disordered" evidence="1">
    <location>
        <begin position="265"/>
        <end position="297"/>
    </location>
</feature>
<dbReference type="GO" id="GO:0005509">
    <property type="term" value="F:calcium ion binding"/>
    <property type="evidence" value="ECO:0007669"/>
    <property type="project" value="InterPro"/>
</dbReference>